<feature type="domain" description="Lamina-associated polypeptide 2 alpha C-terminal" evidence="1">
    <location>
        <begin position="34"/>
        <end position="176"/>
    </location>
</feature>
<dbReference type="Pfam" id="PF11560">
    <property type="entry name" value="LAP2alpha"/>
    <property type="match status" value="1"/>
</dbReference>
<evidence type="ECO:0000259" key="1">
    <source>
        <dbReference type="Pfam" id="PF11560"/>
    </source>
</evidence>
<evidence type="ECO:0000313" key="2">
    <source>
        <dbReference type="EMBL" id="LAB61234.1"/>
    </source>
</evidence>
<dbReference type="AlphaFoldDB" id="A0A2D4PTA0"/>
<dbReference type="Gene3D" id="1.10.287.3160">
    <property type="match status" value="1"/>
</dbReference>
<organism evidence="2">
    <name type="scientific">Micrurus surinamensis</name>
    <name type="common">Surinam coral snake</name>
    <dbReference type="NCBI Taxonomy" id="129470"/>
    <lineage>
        <taxon>Eukaryota</taxon>
        <taxon>Metazoa</taxon>
        <taxon>Chordata</taxon>
        <taxon>Craniata</taxon>
        <taxon>Vertebrata</taxon>
        <taxon>Euteleostomi</taxon>
        <taxon>Lepidosauria</taxon>
        <taxon>Squamata</taxon>
        <taxon>Bifurcata</taxon>
        <taxon>Unidentata</taxon>
        <taxon>Episquamata</taxon>
        <taxon>Toxicofera</taxon>
        <taxon>Serpentes</taxon>
        <taxon>Colubroidea</taxon>
        <taxon>Elapidae</taxon>
        <taxon>Elapinae</taxon>
        <taxon>Micrurus</taxon>
    </lineage>
</organism>
<protein>
    <recommendedName>
        <fullName evidence="1">Lamina-associated polypeptide 2 alpha C-terminal domain-containing protein</fullName>
    </recommendedName>
</protein>
<reference evidence="2" key="2">
    <citation type="submission" date="2017-11" db="EMBL/GenBank/DDBJ databases">
        <title>Coralsnake Venomics: Analyses of Venom Gland Transcriptomes and Proteomes of Six Brazilian Taxa.</title>
        <authorList>
            <person name="Aird S.D."/>
            <person name="Jorge da Silva N."/>
            <person name="Qiu L."/>
            <person name="Villar-Briones A."/>
            <person name="Aparecida-Saddi V."/>
            <person name="Campos-Telles M.P."/>
            <person name="Grau M."/>
            <person name="Mikheyev A.S."/>
        </authorList>
    </citation>
    <scope>NUCLEOTIDE SEQUENCE</scope>
    <source>
        <tissue evidence="2">Venom_gland</tissue>
    </source>
</reference>
<accession>A0A2D4PTA0</accession>
<reference evidence="2" key="1">
    <citation type="submission" date="2017-07" db="EMBL/GenBank/DDBJ databases">
        <authorList>
            <person name="Mikheyev A."/>
            <person name="Grau M."/>
        </authorList>
    </citation>
    <scope>NUCLEOTIDE SEQUENCE</scope>
    <source>
        <tissue evidence="2">Venom_gland</tissue>
    </source>
</reference>
<sequence length="182" mass="20739">MFPTLLDNQWASASASSAPTSYDKKFYNMAPEYEEYLNTHDVDDPVVALASSSQVHTDSDEALKPEEKRLEITLKRGHQANAWAIRTATSASFFNRASLRWLRQLKQSIPNSNLRAHRDMAKIKAAMEFSADATFNAVKFSARAMASQVAARRLLWLKHWQADIKNKWRLASAPIEKKEVIW</sequence>
<dbReference type="EMBL" id="IACN01090308">
    <property type="protein sequence ID" value="LAB61234.1"/>
    <property type="molecule type" value="Transcribed_RNA"/>
</dbReference>
<dbReference type="InterPro" id="IPR021623">
    <property type="entry name" value="LAP2alpha_C"/>
</dbReference>
<name>A0A2D4PTA0_MICSU</name>
<proteinExistence type="predicted"/>